<dbReference type="Proteomes" id="UP001392437">
    <property type="component" value="Unassembled WGS sequence"/>
</dbReference>
<evidence type="ECO:0000256" key="1">
    <source>
        <dbReference type="ARBA" id="ARBA00022801"/>
    </source>
</evidence>
<evidence type="ECO:0000256" key="2">
    <source>
        <dbReference type="SAM" id="SignalP"/>
    </source>
</evidence>
<dbReference type="InterPro" id="IPR036514">
    <property type="entry name" value="SGNH_hydro_sf"/>
</dbReference>
<dbReference type="PANTHER" id="PTHR45648">
    <property type="entry name" value="GDSL LIPASE/ACYLHYDROLASE FAMILY PROTEIN (AFU_ORTHOLOGUE AFUA_4G14700)"/>
    <property type="match status" value="1"/>
</dbReference>
<dbReference type="GO" id="GO:0016788">
    <property type="term" value="F:hydrolase activity, acting on ester bonds"/>
    <property type="evidence" value="ECO:0007669"/>
    <property type="project" value="InterPro"/>
</dbReference>
<feature type="signal peptide" evidence="2">
    <location>
        <begin position="1"/>
        <end position="16"/>
    </location>
</feature>
<accession>A0AAW0QUE0</accession>
<organism evidence="3 4">
    <name type="scientific">Apiospora kogelbergensis</name>
    <dbReference type="NCBI Taxonomy" id="1337665"/>
    <lineage>
        <taxon>Eukaryota</taxon>
        <taxon>Fungi</taxon>
        <taxon>Dikarya</taxon>
        <taxon>Ascomycota</taxon>
        <taxon>Pezizomycotina</taxon>
        <taxon>Sordariomycetes</taxon>
        <taxon>Xylariomycetidae</taxon>
        <taxon>Amphisphaeriales</taxon>
        <taxon>Apiosporaceae</taxon>
        <taxon>Apiospora</taxon>
    </lineage>
</organism>
<dbReference type="SUPFAM" id="SSF52266">
    <property type="entry name" value="SGNH hydrolase"/>
    <property type="match status" value="1"/>
</dbReference>
<dbReference type="CDD" id="cd01846">
    <property type="entry name" value="fatty_acyltransferase_like"/>
    <property type="match status" value="1"/>
</dbReference>
<sequence length="356" mass="39739">MRLLLPTIAAAGMAAATYPSGKPPFVVENVVAFGDSYTDAGRLSAYITNNGSTPPPATDTSTGNFTSTGGYVWGQFATQELGAKFYDYAVSGAFCSNNIFERYLVNINRTFPSVLEDEIPSFVEDVAYVNATTGTNTFYPNRAADNTVYALWIGTNDLGGDAFLTDSQHTGLTMTDFIDCIWRVFDAIHAQGGRHFVLLNQAPLERSPLYAAPQNGGAGDNHYWPDKTRHCNNTETEQKILEYTTNVNTMFDYGAPFQLLVNKTRRWPETSFTVFNVHQLMLDIYNEPEKYLDAPANATGYYHHCDVDNKDCANSQNSLSSFMWYDELHPSERTDEIIGKEFVRVVRGNSSYATYW</sequence>
<evidence type="ECO:0000313" key="3">
    <source>
        <dbReference type="EMBL" id="KAK8109721.1"/>
    </source>
</evidence>
<comment type="caution">
    <text evidence="3">The sequence shown here is derived from an EMBL/GenBank/DDBJ whole genome shotgun (WGS) entry which is preliminary data.</text>
</comment>
<dbReference type="PANTHER" id="PTHR45648:SF22">
    <property type="entry name" value="GDSL LIPASE_ACYLHYDROLASE FAMILY PROTEIN (AFU_ORTHOLOGUE AFUA_4G14700)"/>
    <property type="match status" value="1"/>
</dbReference>
<keyword evidence="1" id="KW-0378">Hydrolase</keyword>
<reference evidence="3 4" key="1">
    <citation type="submission" date="2023-01" db="EMBL/GenBank/DDBJ databases">
        <title>Analysis of 21 Apiospora genomes using comparative genomics revels a genus with tremendous synthesis potential of carbohydrate active enzymes and secondary metabolites.</title>
        <authorList>
            <person name="Sorensen T."/>
        </authorList>
    </citation>
    <scope>NUCLEOTIDE SEQUENCE [LARGE SCALE GENOMIC DNA]</scope>
    <source>
        <strain evidence="3 4">CBS 117206</strain>
    </source>
</reference>
<evidence type="ECO:0000313" key="4">
    <source>
        <dbReference type="Proteomes" id="UP001392437"/>
    </source>
</evidence>
<dbReference type="EMBL" id="JAQQWP010000007">
    <property type="protein sequence ID" value="KAK8109721.1"/>
    <property type="molecule type" value="Genomic_DNA"/>
</dbReference>
<keyword evidence="4" id="KW-1185">Reference proteome</keyword>
<name>A0AAW0QUE0_9PEZI</name>
<dbReference type="InterPro" id="IPR051058">
    <property type="entry name" value="GDSL_Est/Lipase"/>
</dbReference>
<proteinExistence type="predicted"/>
<dbReference type="Gene3D" id="3.40.50.1110">
    <property type="entry name" value="SGNH hydrolase"/>
    <property type="match status" value="1"/>
</dbReference>
<gene>
    <name evidence="3" type="ORF">PG999_007858</name>
</gene>
<keyword evidence="2" id="KW-0732">Signal</keyword>
<feature type="chain" id="PRO_5043754655" evidence="2">
    <location>
        <begin position="17"/>
        <end position="356"/>
    </location>
</feature>
<dbReference type="InterPro" id="IPR001087">
    <property type="entry name" value="GDSL"/>
</dbReference>
<dbReference type="AlphaFoldDB" id="A0AAW0QUE0"/>
<dbReference type="Pfam" id="PF00657">
    <property type="entry name" value="Lipase_GDSL"/>
    <property type="match status" value="1"/>
</dbReference>
<protein>
    <submittedName>
        <fullName evidence="3">Acetyl esterase</fullName>
    </submittedName>
</protein>